<dbReference type="SMART" id="SM00406">
    <property type="entry name" value="IGv"/>
    <property type="match status" value="1"/>
</dbReference>
<keyword evidence="9" id="KW-0325">Glycoprotein</keyword>
<keyword evidence="14" id="KW-1185">Reference proteome</keyword>
<dbReference type="GO" id="GO:0009897">
    <property type="term" value="C:external side of plasma membrane"/>
    <property type="evidence" value="ECO:0007669"/>
    <property type="project" value="TreeGrafter"/>
</dbReference>
<dbReference type="PANTHER" id="PTHR25466">
    <property type="entry name" value="T-LYMPHOCYTE ACTIVATION ANTIGEN"/>
    <property type="match status" value="1"/>
</dbReference>
<keyword evidence="10" id="KW-0393">Immunoglobulin domain</keyword>
<evidence type="ECO:0000256" key="9">
    <source>
        <dbReference type="ARBA" id="ARBA00023180"/>
    </source>
</evidence>
<reference evidence="13" key="1">
    <citation type="submission" date="2020-03" db="EMBL/GenBank/DDBJ databases">
        <authorList>
            <person name="Weist P."/>
        </authorList>
    </citation>
    <scope>NUCLEOTIDE SEQUENCE</scope>
</reference>
<feature type="domain" description="Ig-like" evidence="12">
    <location>
        <begin position="33"/>
        <end position="124"/>
    </location>
</feature>
<evidence type="ECO:0000259" key="12">
    <source>
        <dbReference type="PROSITE" id="PS50835"/>
    </source>
</evidence>
<evidence type="ECO:0000256" key="10">
    <source>
        <dbReference type="ARBA" id="ARBA00023319"/>
    </source>
</evidence>
<proteinExistence type="predicted"/>
<dbReference type="PANTHER" id="PTHR25466:SF14">
    <property type="entry name" value="BUTYROPHILIN SUBFAMILY 2 MEMBER A2-LIKE-RELATED"/>
    <property type="match status" value="1"/>
</dbReference>
<dbReference type="GO" id="GO:0006955">
    <property type="term" value="P:immune response"/>
    <property type="evidence" value="ECO:0007669"/>
    <property type="project" value="TreeGrafter"/>
</dbReference>
<dbReference type="InterPro" id="IPR051713">
    <property type="entry name" value="T-cell_Activation_Regulation"/>
</dbReference>
<keyword evidence="6" id="KW-0472">Membrane</keyword>
<dbReference type="AlphaFoldDB" id="A0A9N7YS84"/>
<dbReference type="EMBL" id="CADEAL010001857">
    <property type="protein sequence ID" value="CAB1436139.1"/>
    <property type="molecule type" value="Genomic_DNA"/>
</dbReference>
<keyword evidence="8" id="KW-0675">Receptor</keyword>
<organism evidence="13 14">
    <name type="scientific">Pleuronectes platessa</name>
    <name type="common">European plaice</name>
    <dbReference type="NCBI Taxonomy" id="8262"/>
    <lineage>
        <taxon>Eukaryota</taxon>
        <taxon>Metazoa</taxon>
        <taxon>Chordata</taxon>
        <taxon>Craniata</taxon>
        <taxon>Vertebrata</taxon>
        <taxon>Euteleostomi</taxon>
        <taxon>Actinopterygii</taxon>
        <taxon>Neopterygii</taxon>
        <taxon>Teleostei</taxon>
        <taxon>Neoteleostei</taxon>
        <taxon>Acanthomorphata</taxon>
        <taxon>Carangaria</taxon>
        <taxon>Pleuronectiformes</taxon>
        <taxon>Pleuronectoidei</taxon>
        <taxon>Pleuronectidae</taxon>
        <taxon>Pleuronectes</taxon>
    </lineage>
</organism>
<evidence type="ECO:0000256" key="8">
    <source>
        <dbReference type="ARBA" id="ARBA00023170"/>
    </source>
</evidence>
<dbReference type="InterPro" id="IPR013106">
    <property type="entry name" value="Ig_V-set"/>
</dbReference>
<dbReference type="GO" id="GO:0042102">
    <property type="term" value="P:positive regulation of T cell proliferation"/>
    <property type="evidence" value="ECO:0007669"/>
    <property type="project" value="TreeGrafter"/>
</dbReference>
<dbReference type="Proteomes" id="UP001153269">
    <property type="component" value="Unassembled WGS sequence"/>
</dbReference>
<feature type="signal peptide" evidence="11">
    <location>
        <begin position="1"/>
        <end position="22"/>
    </location>
</feature>
<name>A0A9N7YS84_PLEPL</name>
<evidence type="ECO:0000256" key="7">
    <source>
        <dbReference type="ARBA" id="ARBA00023157"/>
    </source>
</evidence>
<evidence type="ECO:0000256" key="3">
    <source>
        <dbReference type="ARBA" id="ARBA00022692"/>
    </source>
</evidence>
<keyword evidence="3" id="KW-0812">Transmembrane</keyword>
<dbReference type="PROSITE" id="PS50835">
    <property type="entry name" value="IG_LIKE"/>
    <property type="match status" value="1"/>
</dbReference>
<evidence type="ECO:0000256" key="11">
    <source>
        <dbReference type="SAM" id="SignalP"/>
    </source>
</evidence>
<dbReference type="GO" id="GO:0031295">
    <property type="term" value="P:T cell costimulation"/>
    <property type="evidence" value="ECO:0007669"/>
    <property type="project" value="TreeGrafter"/>
</dbReference>
<gene>
    <name evidence="13" type="ORF">PLEPLA_LOCUS24179</name>
</gene>
<dbReference type="InterPro" id="IPR036179">
    <property type="entry name" value="Ig-like_dom_sf"/>
</dbReference>
<evidence type="ECO:0000256" key="1">
    <source>
        <dbReference type="ARBA" id="ARBA00004251"/>
    </source>
</evidence>
<keyword evidence="5" id="KW-1133">Transmembrane helix</keyword>
<dbReference type="Gene3D" id="2.60.40.10">
    <property type="entry name" value="Immunoglobulins"/>
    <property type="match status" value="1"/>
</dbReference>
<sequence length="284" mass="31648">MSAFRSLVVLILIMWTLTTADGKVCVLAESCILNCSFHPGKDPVIHWKQVEPGNTLVHSYYNDKDQFDKQSEHFRGRTSLFTDQISRGNASIRLTGLQLQDQGSYKCFTSIINGGSEESIINLTAEEFCIRDSVEPCAQMLVEVSPAGHRVATRSFVELEGRGDFLERGELGAAPLTSGCGLDRERQPSALGVMEEERDFRQTSPYIGPGDLTGSWTRVTNRSDPPRFLTPLCDIAQIPGHAASCYILWETEFLDCLKIKGNMWHSGETESTPANMRLPCFKFD</sequence>
<evidence type="ECO:0000256" key="4">
    <source>
        <dbReference type="ARBA" id="ARBA00022729"/>
    </source>
</evidence>
<evidence type="ECO:0000256" key="6">
    <source>
        <dbReference type="ARBA" id="ARBA00023136"/>
    </source>
</evidence>
<protein>
    <recommendedName>
        <fullName evidence="12">Ig-like domain-containing protein</fullName>
    </recommendedName>
</protein>
<keyword evidence="4 11" id="KW-0732">Signal</keyword>
<dbReference type="FunFam" id="2.60.40.10:FF:000142">
    <property type="entry name" value="V-set domain-containing T-cell activation inhibitor 1"/>
    <property type="match status" value="1"/>
</dbReference>
<evidence type="ECO:0000313" key="14">
    <source>
        <dbReference type="Proteomes" id="UP001153269"/>
    </source>
</evidence>
<comment type="caution">
    <text evidence="13">The sequence shown here is derived from an EMBL/GenBank/DDBJ whole genome shotgun (WGS) entry which is preliminary data.</text>
</comment>
<dbReference type="SUPFAM" id="SSF48726">
    <property type="entry name" value="Immunoglobulin"/>
    <property type="match status" value="1"/>
</dbReference>
<dbReference type="GO" id="GO:0042130">
    <property type="term" value="P:negative regulation of T cell proliferation"/>
    <property type="evidence" value="ECO:0007669"/>
    <property type="project" value="TreeGrafter"/>
</dbReference>
<keyword evidence="2" id="KW-1003">Cell membrane</keyword>
<keyword evidence="7" id="KW-1015">Disulfide bond</keyword>
<dbReference type="InterPro" id="IPR013783">
    <property type="entry name" value="Ig-like_fold"/>
</dbReference>
<dbReference type="GO" id="GO:0071222">
    <property type="term" value="P:cellular response to lipopolysaccharide"/>
    <property type="evidence" value="ECO:0007669"/>
    <property type="project" value="TreeGrafter"/>
</dbReference>
<evidence type="ECO:0000256" key="2">
    <source>
        <dbReference type="ARBA" id="ARBA00022475"/>
    </source>
</evidence>
<dbReference type="GO" id="GO:0007166">
    <property type="term" value="P:cell surface receptor signaling pathway"/>
    <property type="evidence" value="ECO:0007669"/>
    <property type="project" value="TreeGrafter"/>
</dbReference>
<evidence type="ECO:0000313" key="13">
    <source>
        <dbReference type="EMBL" id="CAB1436139.1"/>
    </source>
</evidence>
<feature type="chain" id="PRO_5040506529" description="Ig-like domain-containing protein" evidence="11">
    <location>
        <begin position="23"/>
        <end position="284"/>
    </location>
</feature>
<dbReference type="Pfam" id="PF07686">
    <property type="entry name" value="V-set"/>
    <property type="match status" value="1"/>
</dbReference>
<accession>A0A9N7YS84</accession>
<evidence type="ECO:0000256" key="5">
    <source>
        <dbReference type="ARBA" id="ARBA00022989"/>
    </source>
</evidence>
<comment type="subcellular location">
    <subcellularLocation>
        <location evidence="1">Cell membrane</location>
        <topology evidence="1">Single-pass type I membrane protein</topology>
    </subcellularLocation>
</comment>
<dbReference type="InterPro" id="IPR007110">
    <property type="entry name" value="Ig-like_dom"/>
</dbReference>